<gene>
    <name evidence="5" type="primary">LOC114427747</name>
</gene>
<keyword evidence="1" id="KW-0812">Transmembrane</keyword>
<accession>A0A6P7HCM1</accession>
<dbReference type="InterPro" id="IPR007110">
    <property type="entry name" value="Ig-like_dom"/>
</dbReference>
<dbReference type="AlphaFoldDB" id="A0A6P7HCM1"/>
<dbReference type="InterPro" id="IPR013783">
    <property type="entry name" value="Ig-like_fold"/>
</dbReference>
<dbReference type="InterPro" id="IPR036179">
    <property type="entry name" value="Ig-like_dom_sf"/>
</dbReference>
<dbReference type="GeneID" id="114427747"/>
<dbReference type="Proteomes" id="UP000515145">
    <property type="component" value="Chromosome 22"/>
</dbReference>
<evidence type="ECO:0000256" key="1">
    <source>
        <dbReference type="SAM" id="Phobius"/>
    </source>
</evidence>
<feature type="transmembrane region" description="Helical" evidence="1">
    <location>
        <begin position="131"/>
        <end position="155"/>
    </location>
</feature>
<protein>
    <submittedName>
        <fullName evidence="5">Uncharacterized protein LOC114427747</fullName>
    </submittedName>
</protein>
<evidence type="ECO:0000259" key="3">
    <source>
        <dbReference type="PROSITE" id="PS50835"/>
    </source>
</evidence>
<dbReference type="Gene3D" id="2.60.40.10">
    <property type="entry name" value="Immunoglobulins"/>
    <property type="match status" value="1"/>
</dbReference>
<keyword evidence="1" id="KW-0472">Membrane</keyword>
<dbReference type="OrthoDB" id="8959865at2759"/>
<dbReference type="InParanoid" id="A0A6P7HCM1"/>
<organism evidence="4 5">
    <name type="scientific">Parambassis ranga</name>
    <name type="common">Indian glassy fish</name>
    <dbReference type="NCBI Taxonomy" id="210632"/>
    <lineage>
        <taxon>Eukaryota</taxon>
        <taxon>Metazoa</taxon>
        <taxon>Chordata</taxon>
        <taxon>Craniata</taxon>
        <taxon>Vertebrata</taxon>
        <taxon>Euteleostomi</taxon>
        <taxon>Actinopterygii</taxon>
        <taxon>Neopterygii</taxon>
        <taxon>Teleostei</taxon>
        <taxon>Neoteleostei</taxon>
        <taxon>Acanthomorphata</taxon>
        <taxon>Ovalentaria</taxon>
        <taxon>Ambassidae</taxon>
        <taxon>Parambassis</taxon>
    </lineage>
</organism>
<dbReference type="RefSeq" id="XP_028251763.1">
    <property type="nucleotide sequence ID" value="XM_028395962.1"/>
</dbReference>
<evidence type="ECO:0000313" key="4">
    <source>
        <dbReference type="Proteomes" id="UP000515145"/>
    </source>
</evidence>
<dbReference type="InterPro" id="IPR003599">
    <property type="entry name" value="Ig_sub"/>
</dbReference>
<keyword evidence="4" id="KW-1185">Reference proteome</keyword>
<reference evidence="4" key="1">
    <citation type="submission" date="2024-06" db="UniProtKB">
        <authorList>
            <consortium name="RefSeq"/>
        </authorList>
    </citation>
    <scope>NUCLEOTIDE SEQUENCE [LARGE SCALE GENOMIC DNA]</scope>
</reference>
<name>A0A6P7HCM1_9TELE</name>
<feature type="chain" id="PRO_5028085443" evidence="2">
    <location>
        <begin position="18"/>
        <end position="222"/>
    </location>
</feature>
<feature type="signal peptide" evidence="2">
    <location>
        <begin position="1"/>
        <end position="17"/>
    </location>
</feature>
<keyword evidence="1" id="KW-1133">Transmembrane helix</keyword>
<reference evidence="5" key="2">
    <citation type="submission" date="2025-08" db="UniProtKB">
        <authorList>
            <consortium name="RefSeq"/>
        </authorList>
    </citation>
    <scope>IDENTIFICATION</scope>
</reference>
<evidence type="ECO:0000313" key="5">
    <source>
        <dbReference type="RefSeq" id="XP_028251763.1"/>
    </source>
</evidence>
<proteinExistence type="predicted"/>
<keyword evidence="2" id="KW-0732">Signal</keyword>
<feature type="domain" description="Ig-like" evidence="3">
    <location>
        <begin position="36"/>
        <end position="113"/>
    </location>
</feature>
<dbReference type="SMART" id="SM00409">
    <property type="entry name" value="IG"/>
    <property type="match status" value="1"/>
</dbReference>
<dbReference type="SUPFAM" id="SSF48726">
    <property type="entry name" value="Immunoglobulin"/>
    <property type="match status" value="1"/>
</dbReference>
<dbReference type="PROSITE" id="PS50835">
    <property type="entry name" value="IG_LIKE"/>
    <property type="match status" value="1"/>
</dbReference>
<sequence>MLLGYILLFLIDNTVKSQTTHPITTTSVHTPTQMLPPLQLVANPDYPVAAGQKIILQCSALTILENVTWFWQRQQNHTWADVGTGMELSLTEPKQSGEYRCGAKRQSAEPSLSPSHTVYIIFTRASAGENLGIAAFVLSLLALMIIIAMILWMGWQALNLTIKTSITADKGFPGPEALSNKGTPRINSDQDVYMNYISNNQQNYTDLDPSSMTGDAVYSSLS</sequence>
<evidence type="ECO:0000256" key="2">
    <source>
        <dbReference type="SAM" id="SignalP"/>
    </source>
</evidence>